<dbReference type="Pfam" id="PF13480">
    <property type="entry name" value="Acetyltransf_6"/>
    <property type="match status" value="1"/>
</dbReference>
<proteinExistence type="predicted"/>
<dbReference type="RefSeq" id="WP_092056817.1">
    <property type="nucleotide sequence ID" value="NZ_FOQD01000025.1"/>
</dbReference>
<evidence type="ECO:0000313" key="3">
    <source>
        <dbReference type="Proteomes" id="UP000199518"/>
    </source>
</evidence>
<keyword evidence="3" id="KW-1185">Reference proteome</keyword>
<dbReference type="InterPro" id="IPR038740">
    <property type="entry name" value="BioF2-like_GNAT_dom"/>
</dbReference>
<dbReference type="EMBL" id="FOQD01000025">
    <property type="protein sequence ID" value="SFJ60962.1"/>
    <property type="molecule type" value="Genomic_DNA"/>
</dbReference>
<reference evidence="3" key="1">
    <citation type="submission" date="2016-10" db="EMBL/GenBank/DDBJ databases">
        <authorList>
            <person name="Varghese N."/>
            <person name="Submissions S."/>
        </authorList>
    </citation>
    <scope>NUCLEOTIDE SEQUENCE [LARGE SCALE GENOMIC DNA]</scope>
    <source>
        <strain evidence="3">DSM 26348</strain>
    </source>
</reference>
<organism evidence="2 3">
    <name type="scientific">Planctomicrobium piriforme</name>
    <dbReference type="NCBI Taxonomy" id="1576369"/>
    <lineage>
        <taxon>Bacteria</taxon>
        <taxon>Pseudomonadati</taxon>
        <taxon>Planctomycetota</taxon>
        <taxon>Planctomycetia</taxon>
        <taxon>Planctomycetales</taxon>
        <taxon>Planctomycetaceae</taxon>
        <taxon>Planctomicrobium</taxon>
    </lineage>
</organism>
<dbReference type="SUPFAM" id="SSF55729">
    <property type="entry name" value="Acyl-CoA N-acyltransferases (Nat)"/>
    <property type="match status" value="1"/>
</dbReference>
<dbReference type="AlphaFoldDB" id="A0A1I3SRW3"/>
<dbReference type="GO" id="GO:0016740">
    <property type="term" value="F:transferase activity"/>
    <property type="evidence" value="ECO:0007669"/>
    <property type="project" value="UniProtKB-KW"/>
</dbReference>
<gene>
    <name evidence="2" type="ORF">SAMN05421753_12541</name>
</gene>
<sequence>MTVSELIRNPPMATPGQSRANCSDFVAADGQRYQIEFVTDLVDLDQYRTPWQLLADGAADPNVFYEPWFFAAAARYLPPKNEWRILLVWRADKNAAHERHLCGLFPFVQTRGFGGIRQWSLWNHPYCFLTNPLIERGQHVNVLRAVLHYARTAGHKISTLEFPLLAGEGPLNHGLTEVLRENLSATFRPDKYLRATTSYRGDVEEQLKNTIGGHHLREFRRQRRKLESQGQLEYRTLQDQNAVDLWIDWFLALEAAGWKAQAGTAMKLNEPHAEFFREMVRTGLQQSRVRMEGLFLNGEPVALKCNLLSPPAAFAFKIAFDESLRKCSPGIQLEFESLQQFNLQTRIDWADSCAAPDHPMINRIWSERRVIQHLIVSTGSIRGDLVISSLPLVRSLCRLQRRLTQSCMQFFKRPAPAASKPTASAGATTEPGRSV</sequence>
<evidence type="ECO:0000313" key="2">
    <source>
        <dbReference type="EMBL" id="SFJ60962.1"/>
    </source>
</evidence>
<protein>
    <submittedName>
        <fullName evidence="2">Acetyltransferase involved in cellulose biosynthesis, CelD/BcsL family</fullName>
    </submittedName>
</protein>
<dbReference type="OrthoDB" id="213519at2"/>
<dbReference type="STRING" id="1576369.SAMN05421753_12541"/>
<evidence type="ECO:0000259" key="1">
    <source>
        <dbReference type="Pfam" id="PF13480"/>
    </source>
</evidence>
<keyword evidence="2" id="KW-0808">Transferase</keyword>
<name>A0A1I3SRW3_9PLAN</name>
<accession>A0A1I3SRW3</accession>
<dbReference type="Proteomes" id="UP000199518">
    <property type="component" value="Unassembled WGS sequence"/>
</dbReference>
<feature type="domain" description="BioF2-like acetyltransferase" evidence="1">
    <location>
        <begin position="216"/>
        <end position="338"/>
    </location>
</feature>
<dbReference type="InterPro" id="IPR016181">
    <property type="entry name" value="Acyl_CoA_acyltransferase"/>
</dbReference>